<dbReference type="PROSITE" id="PS50994">
    <property type="entry name" value="INTEGRASE"/>
    <property type="match status" value="1"/>
</dbReference>
<dbReference type="GO" id="GO:0015074">
    <property type="term" value="P:DNA integration"/>
    <property type="evidence" value="ECO:0007669"/>
    <property type="project" value="InterPro"/>
</dbReference>
<name>A0A9Q3BHK6_9BASI</name>
<dbReference type="GO" id="GO:0003723">
    <property type="term" value="F:RNA binding"/>
    <property type="evidence" value="ECO:0007669"/>
    <property type="project" value="UniProtKB-KW"/>
</dbReference>
<evidence type="ECO:0000313" key="3">
    <source>
        <dbReference type="EMBL" id="MBW0465051.1"/>
    </source>
</evidence>
<dbReference type="Proteomes" id="UP000765509">
    <property type="component" value="Unassembled WGS sequence"/>
</dbReference>
<dbReference type="OrthoDB" id="2273864at2759"/>
<dbReference type="InterPro" id="IPR050951">
    <property type="entry name" value="Retrovirus_Pol_polyprotein"/>
</dbReference>
<dbReference type="InterPro" id="IPR012337">
    <property type="entry name" value="RNaseH-like_sf"/>
</dbReference>
<feature type="domain" description="Integrase catalytic" evidence="2">
    <location>
        <begin position="10"/>
        <end position="123"/>
    </location>
</feature>
<keyword evidence="4" id="KW-1185">Reference proteome</keyword>
<reference evidence="3" key="1">
    <citation type="submission" date="2021-03" db="EMBL/GenBank/DDBJ databases">
        <title>Draft genome sequence of rust myrtle Austropuccinia psidii MF-1, a brazilian biotype.</title>
        <authorList>
            <person name="Quecine M.C."/>
            <person name="Pachon D.M.R."/>
            <person name="Bonatelli M.L."/>
            <person name="Correr F.H."/>
            <person name="Franceschini L.M."/>
            <person name="Leite T.F."/>
            <person name="Margarido G.R.A."/>
            <person name="Almeida C.A."/>
            <person name="Ferrarezi J.A."/>
            <person name="Labate C.A."/>
        </authorList>
    </citation>
    <scope>NUCLEOTIDE SEQUENCE</scope>
    <source>
        <strain evidence="3">MF-1</strain>
    </source>
</reference>
<evidence type="ECO:0000313" key="4">
    <source>
        <dbReference type="Proteomes" id="UP000765509"/>
    </source>
</evidence>
<dbReference type="SUPFAM" id="SSF53098">
    <property type="entry name" value="Ribonuclease H-like"/>
    <property type="match status" value="1"/>
</dbReference>
<dbReference type="EMBL" id="AVOT02000941">
    <property type="protein sequence ID" value="MBW0465051.1"/>
    <property type="molecule type" value="Genomic_DNA"/>
</dbReference>
<dbReference type="PANTHER" id="PTHR37984:SF5">
    <property type="entry name" value="PROTEIN NYNRIN-LIKE"/>
    <property type="match status" value="1"/>
</dbReference>
<dbReference type="GO" id="GO:0005634">
    <property type="term" value="C:nucleus"/>
    <property type="evidence" value="ECO:0007669"/>
    <property type="project" value="UniProtKB-ARBA"/>
</dbReference>
<dbReference type="InterPro" id="IPR001584">
    <property type="entry name" value="Integrase_cat-core"/>
</dbReference>
<dbReference type="Gene3D" id="3.30.420.10">
    <property type="entry name" value="Ribonuclease H-like superfamily/Ribonuclease H"/>
    <property type="match status" value="1"/>
</dbReference>
<evidence type="ECO:0000256" key="1">
    <source>
        <dbReference type="ARBA" id="ARBA00022884"/>
    </source>
</evidence>
<dbReference type="InterPro" id="IPR036397">
    <property type="entry name" value="RNaseH_sf"/>
</dbReference>
<dbReference type="AlphaFoldDB" id="A0A9Q3BHK6"/>
<sequence length="181" mass="21034">MYGLLQKIEEPKHPWENINMHWVTGLVPGGKENFNSCLFIVERYSKSVRCLPFHKEDTAMDTECLFWNDIIATFGVPKIIISDKDPKFTSEGWTNLDDMLRNKISFSTAYYPQKDGLAERMIQKWKTSSEDSVHMAWNTSTMKGTPITGLHFYQKCNWLIIQVSTIPQENCPHWWIKGGLN</sequence>
<keyword evidence="1" id="KW-0694">RNA-binding</keyword>
<accession>A0A9Q3BHK6</accession>
<evidence type="ECO:0000259" key="2">
    <source>
        <dbReference type="PROSITE" id="PS50994"/>
    </source>
</evidence>
<organism evidence="3 4">
    <name type="scientific">Austropuccinia psidii MF-1</name>
    <dbReference type="NCBI Taxonomy" id="1389203"/>
    <lineage>
        <taxon>Eukaryota</taxon>
        <taxon>Fungi</taxon>
        <taxon>Dikarya</taxon>
        <taxon>Basidiomycota</taxon>
        <taxon>Pucciniomycotina</taxon>
        <taxon>Pucciniomycetes</taxon>
        <taxon>Pucciniales</taxon>
        <taxon>Sphaerophragmiaceae</taxon>
        <taxon>Austropuccinia</taxon>
    </lineage>
</organism>
<proteinExistence type="predicted"/>
<dbReference type="PANTHER" id="PTHR37984">
    <property type="entry name" value="PROTEIN CBG26694"/>
    <property type="match status" value="1"/>
</dbReference>
<comment type="caution">
    <text evidence="3">The sequence shown here is derived from an EMBL/GenBank/DDBJ whole genome shotgun (WGS) entry which is preliminary data.</text>
</comment>
<protein>
    <recommendedName>
        <fullName evidence="2">Integrase catalytic domain-containing protein</fullName>
    </recommendedName>
</protein>
<gene>
    <name evidence="3" type="ORF">O181_004766</name>
</gene>